<dbReference type="OrthoDB" id="9766163at2"/>
<gene>
    <name evidence="3" type="ORF">DJ013_04890</name>
</gene>
<dbReference type="AlphaFoldDB" id="A0A2Z4G8Q5"/>
<evidence type="ECO:0000259" key="2">
    <source>
        <dbReference type="Pfam" id="PF05670"/>
    </source>
</evidence>
<organism evidence="3 4">
    <name type="scientific">Arcticibacterium luteifluviistationis</name>
    <dbReference type="NCBI Taxonomy" id="1784714"/>
    <lineage>
        <taxon>Bacteria</taxon>
        <taxon>Pseudomonadati</taxon>
        <taxon>Bacteroidota</taxon>
        <taxon>Cytophagia</taxon>
        <taxon>Cytophagales</taxon>
        <taxon>Leadbetterellaceae</taxon>
        <taxon>Arcticibacterium</taxon>
    </lineage>
</organism>
<dbReference type="GO" id="GO:0072344">
    <property type="term" value="P:rescue of stalled ribosome"/>
    <property type="evidence" value="ECO:0007669"/>
    <property type="project" value="TreeGrafter"/>
</dbReference>
<accession>A0A2Z4G8Q5</accession>
<feature type="domain" description="NFACT RNA-binding" evidence="2">
    <location>
        <begin position="405"/>
        <end position="494"/>
    </location>
</feature>
<proteinExistence type="predicted"/>
<evidence type="ECO:0000256" key="1">
    <source>
        <dbReference type="SAM" id="Coils"/>
    </source>
</evidence>
<dbReference type="PANTHER" id="PTHR15239:SF6">
    <property type="entry name" value="RIBOSOME QUALITY CONTROL COMPLEX SUBUNIT NEMF"/>
    <property type="match status" value="1"/>
</dbReference>
<dbReference type="InterPro" id="IPR051608">
    <property type="entry name" value="RQC_Subunit_NEMF"/>
</dbReference>
<protein>
    <recommendedName>
        <fullName evidence="2">NFACT RNA-binding domain-containing protein</fullName>
    </recommendedName>
</protein>
<dbReference type="GO" id="GO:0000049">
    <property type="term" value="F:tRNA binding"/>
    <property type="evidence" value="ECO:0007669"/>
    <property type="project" value="TreeGrafter"/>
</dbReference>
<dbReference type="Pfam" id="PF05833">
    <property type="entry name" value="NFACT_N"/>
    <property type="match status" value="1"/>
</dbReference>
<name>A0A2Z4G8Q5_9BACT</name>
<evidence type="ECO:0000313" key="4">
    <source>
        <dbReference type="Proteomes" id="UP000249873"/>
    </source>
</evidence>
<keyword evidence="4" id="KW-1185">Reference proteome</keyword>
<dbReference type="KEGG" id="als:DJ013_04890"/>
<evidence type="ECO:0000313" key="3">
    <source>
        <dbReference type="EMBL" id="AWV97536.1"/>
    </source>
</evidence>
<dbReference type="EMBL" id="CP029480">
    <property type="protein sequence ID" value="AWV97536.1"/>
    <property type="molecule type" value="Genomic_DNA"/>
</dbReference>
<dbReference type="GO" id="GO:0043023">
    <property type="term" value="F:ribosomal large subunit binding"/>
    <property type="evidence" value="ECO:0007669"/>
    <property type="project" value="TreeGrafter"/>
</dbReference>
<dbReference type="PANTHER" id="PTHR15239">
    <property type="entry name" value="NUCLEAR EXPORT MEDIATOR FACTOR NEMF"/>
    <property type="match status" value="1"/>
</dbReference>
<keyword evidence="1" id="KW-0175">Coiled coil</keyword>
<dbReference type="Pfam" id="PF05670">
    <property type="entry name" value="NFACT-R_1"/>
    <property type="match status" value="1"/>
</dbReference>
<reference evidence="3 4" key="1">
    <citation type="submission" date="2018-05" db="EMBL/GenBank/DDBJ databases">
        <title>Complete genome sequence of Arcticibacterium luteifluviistationis SM1504T, a cytophagaceae bacterium isolated from Arctic surface seawater.</title>
        <authorList>
            <person name="Li Y."/>
            <person name="Qin Q.-L."/>
        </authorList>
    </citation>
    <scope>NUCLEOTIDE SEQUENCE [LARGE SCALE GENOMIC DNA]</scope>
    <source>
        <strain evidence="3 4">SM1504</strain>
    </source>
</reference>
<sequence length="518" mass="59647">MHCNYHFFKHLVPSLHEKMVGLELLSCFSQEKDELVTGFGNPERDFFIKCSVLPSHSGLYFTEVFHRAKRNSIDLFKELLNETVEKVEVFDNERAFAVYLSNQKTMVFKMFGNRCNVLAYQNDNLLHLFNNTLKQDLALKLSDFSKPNNASFEAFEAANGDVFKIYPTWGKLPQKVFKEKRSGDLEQDWRLVQDINSVLNLGQFYLVKTNDRLQLSLIEVGEVQKIFDDPLLAANAYFIEKMQVTQLDSEKTQLKRKLQKSIKGCEQYLKQANERLDQIILATSNQDIGHILMANLHAIPKMATSVELLDFVNNEPITIKLKKDLSAQKNAENYYRKAKKEKIEIDFLEKNIAKREAELLIFNANLENLDEEVSLRDLRKFAQKEDLVEKKKKDKGVEELFKHFEVNGFKILIGKNSKNNDLLTLKYATKNDLWLHAKDVPGSHVVIKEQPGTRTPVYVIEKAAGLAAWFSKRKNDSMVPVMYTPKKFVRKVKGSLAGQVIVDKEDVVLVEPIDPANF</sequence>
<dbReference type="GO" id="GO:1990112">
    <property type="term" value="C:RQC complex"/>
    <property type="evidence" value="ECO:0007669"/>
    <property type="project" value="TreeGrafter"/>
</dbReference>
<dbReference type="Proteomes" id="UP000249873">
    <property type="component" value="Chromosome"/>
</dbReference>
<dbReference type="RefSeq" id="WP_111370638.1">
    <property type="nucleotide sequence ID" value="NZ_CP029480.1"/>
</dbReference>
<feature type="coiled-coil region" evidence="1">
    <location>
        <begin position="331"/>
        <end position="372"/>
    </location>
</feature>
<dbReference type="InterPro" id="IPR008532">
    <property type="entry name" value="NFACT_RNA-bd"/>
</dbReference>